<feature type="transmembrane region" description="Helical" evidence="2">
    <location>
        <begin position="38"/>
        <end position="60"/>
    </location>
</feature>
<organism evidence="4 5">
    <name type="scientific">Fredinandcohnia salidurans</name>
    <dbReference type="NCBI Taxonomy" id="2595041"/>
    <lineage>
        <taxon>Bacteria</taxon>
        <taxon>Bacillati</taxon>
        <taxon>Bacillota</taxon>
        <taxon>Bacilli</taxon>
        <taxon>Bacillales</taxon>
        <taxon>Bacillaceae</taxon>
        <taxon>Fredinandcohnia</taxon>
    </lineage>
</organism>
<evidence type="ECO:0000313" key="5">
    <source>
        <dbReference type="Proteomes" id="UP001597227"/>
    </source>
</evidence>
<dbReference type="Pfam" id="PF01476">
    <property type="entry name" value="LysM"/>
    <property type="match status" value="1"/>
</dbReference>
<reference evidence="5" key="1">
    <citation type="journal article" date="2019" name="Int. J. Syst. Evol. Microbiol.">
        <title>The Global Catalogue of Microorganisms (GCM) 10K type strain sequencing project: providing services to taxonomists for standard genome sequencing and annotation.</title>
        <authorList>
            <consortium name="The Broad Institute Genomics Platform"/>
            <consortium name="The Broad Institute Genome Sequencing Center for Infectious Disease"/>
            <person name="Wu L."/>
            <person name="Ma J."/>
        </authorList>
    </citation>
    <scope>NUCLEOTIDE SEQUENCE [LARGE SCALE GENOMIC DNA]</scope>
    <source>
        <strain evidence="5">CCUG 15531</strain>
    </source>
</reference>
<evidence type="ECO:0000313" key="4">
    <source>
        <dbReference type="EMBL" id="MFD1777292.1"/>
    </source>
</evidence>
<dbReference type="SUPFAM" id="SSF54106">
    <property type="entry name" value="LysM domain"/>
    <property type="match status" value="1"/>
</dbReference>
<evidence type="ECO:0000256" key="2">
    <source>
        <dbReference type="SAM" id="Phobius"/>
    </source>
</evidence>
<evidence type="ECO:0000259" key="3">
    <source>
        <dbReference type="PROSITE" id="PS51782"/>
    </source>
</evidence>
<dbReference type="RefSeq" id="WP_388034563.1">
    <property type="nucleotide sequence ID" value="NZ_JBHUEK010000004.1"/>
</dbReference>
<dbReference type="Gene3D" id="3.10.350.10">
    <property type="entry name" value="LysM domain"/>
    <property type="match status" value="1"/>
</dbReference>
<keyword evidence="5" id="KW-1185">Reference proteome</keyword>
<feature type="domain" description="LysM" evidence="3">
    <location>
        <begin position="172"/>
        <end position="218"/>
    </location>
</feature>
<dbReference type="Proteomes" id="UP001597227">
    <property type="component" value="Unassembled WGS sequence"/>
</dbReference>
<feature type="region of interest" description="Disordered" evidence="1">
    <location>
        <begin position="1"/>
        <end position="28"/>
    </location>
</feature>
<feature type="compositionally biased region" description="Polar residues" evidence="1">
    <location>
        <begin position="145"/>
        <end position="154"/>
    </location>
</feature>
<feature type="compositionally biased region" description="Acidic residues" evidence="1">
    <location>
        <begin position="97"/>
        <end position="108"/>
    </location>
</feature>
<accession>A0ABW4MIZ7</accession>
<keyword evidence="2" id="KW-1133">Transmembrane helix</keyword>
<feature type="compositionally biased region" description="Basic and acidic residues" evidence="1">
    <location>
        <begin position="109"/>
        <end position="143"/>
    </location>
</feature>
<protein>
    <submittedName>
        <fullName evidence="4">LysM peptidoglycan-binding domain-containing protein</fullName>
    </submittedName>
</protein>
<feature type="compositionally biased region" description="Basic and acidic residues" evidence="1">
    <location>
        <begin position="1"/>
        <end position="15"/>
    </location>
</feature>
<dbReference type="CDD" id="cd00118">
    <property type="entry name" value="LysM"/>
    <property type="match status" value="1"/>
</dbReference>
<dbReference type="EMBL" id="JBHUEK010000004">
    <property type="protein sequence ID" value="MFD1777292.1"/>
    <property type="molecule type" value="Genomic_DNA"/>
</dbReference>
<keyword evidence="2" id="KW-0812">Transmembrane</keyword>
<gene>
    <name evidence="4" type="ORF">ACFSFW_01180</name>
</gene>
<proteinExistence type="predicted"/>
<dbReference type="InterPro" id="IPR018392">
    <property type="entry name" value="LysM"/>
</dbReference>
<dbReference type="SMART" id="SM00257">
    <property type="entry name" value="LysM"/>
    <property type="match status" value="1"/>
</dbReference>
<dbReference type="InterPro" id="IPR036779">
    <property type="entry name" value="LysM_dom_sf"/>
</dbReference>
<keyword evidence="2" id="KW-0472">Membrane</keyword>
<name>A0ABW4MIZ7_9BACI</name>
<comment type="caution">
    <text evidence="4">The sequence shown here is derived from an EMBL/GenBank/DDBJ whole genome shotgun (WGS) entry which is preliminary data.</text>
</comment>
<feature type="compositionally biased region" description="Basic and acidic residues" evidence="1">
    <location>
        <begin position="86"/>
        <end position="96"/>
    </location>
</feature>
<feature type="region of interest" description="Disordered" evidence="1">
    <location>
        <begin position="86"/>
        <end position="167"/>
    </location>
</feature>
<evidence type="ECO:0000256" key="1">
    <source>
        <dbReference type="SAM" id="MobiDB-lite"/>
    </source>
</evidence>
<sequence>MKHPEGEEKSVDIKKRTSTLPSRSEIHRQKKKKTRFKIKYPIIRLLALLFILLPVAILSFKFNTNPEKLEASPVKKSTNFESISYENKDEAVRYPETDEEETPTEETETERVPETTEQEVKTVEQEEAKQPEVKKQEEPKEEAGQQVNENISSNEEAKQPVQAQPEDRYEVKYHQVKADETLYRISMKYYNSRSGEELIKRWNNLNGDTVMEGQVLEIPIKINE</sequence>
<dbReference type="PROSITE" id="PS51782">
    <property type="entry name" value="LYSM"/>
    <property type="match status" value="1"/>
</dbReference>